<evidence type="ECO:0000256" key="1">
    <source>
        <dbReference type="SAM" id="SignalP"/>
    </source>
</evidence>
<protein>
    <submittedName>
        <fullName evidence="2">Uncharacterized protein</fullName>
    </submittedName>
</protein>
<dbReference type="RefSeq" id="WP_091989121.1">
    <property type="nucleotide sequence ID" value="NZ_FOYV01000001.1"/>
</dbReference>
<feature type="chain" id="PRO_5011533363" evidence="1">
    <location>
        <begin position="39"/>
        <end position="122"/>
    </location>
</feature>
<dbReference type="EMBL" id="FOYV01000001">
    <property type="protein sequence ID" value="SFR48333.1"/>
    <property type="molecule type" value="Genomic_DNA"/>
</dbReference>
<keyword evidence="1" id="KW-0732">Signal</keyword>
<accession>A0A1I6H1K4</accession>
<name>A0A1I6H1K4_9GAMM</name>
<evidence type="ECO:0000313" key="2">
    <source>
        <dbReference type="EMBL" id="SFR48333.1"/>
    </source>
</evidence>
<organism evidence="2 3">
    <name type="scientific">Marinobacter gudaonensis</name>
    <dbReference type="NCBI Taxonomy" id="375760"/>
    <lineage>
        <taxon>Bacteria</taxon>
        <taxon>Pseudomonadati</taxon>
        <taxon>Pseudomonadota</taxon>
        <taxon>Gammaproteobacteria</taxon>
        <taxon>Pseudomonadales</taxon>
        <taxon>Marinobacteraceae</taxon>
        <taxon>Marinobacter</taxon>
    </lineage>
</organism>
<gene>
    <name evidence="2" type="ORF">SAMN04488073_2029</name>
</gene>
<dbReference type="AlphaFoldDB" id="A0A1I6H1K4"/>
<reference evidence="3" key="1">
    <citation type="submission" date="2016-10" db="EMBL/GenBank/DDBJ databases">
        <authorList>
            <person name="Varghese N."/>
            <person name="Submissions S."/>
        </authorList>
    </citation>
    <scope>NUCLEOTIDE SEQUENCE [LARGE SCALE GENOMIC DNA]</scope>
    <source>
        <strain evidence="3">CGMCC 1.6294</strain>
    </source>
</reference>
<dbReference type="Proteomes" id="UP000199290">
    <property type="component" value="Unassembled WGS sequence"/>
</dbReference>
<evidence type="ECO:0000313" key="3">
    <source>
        <dbReference type="Proteomes" id="UP000199290"/>
    </source>
</evidence>
<proteinExistence type="predicted"/>
<feature type="signal peptide" evidence="1">
    <location>
        <begin position="1"/>
        <end position="38"/>
    </location>
</feature>
<keyword evidence="3" id="KW-1185">Reference proteome</keyword>
<dbReference type="STRING" id="375760.SAMN04488073_2029"/>
<sequence>MTHSLRFPPVSRQGQKFRLLVLFLLSVLLAGPGIQAQADGVESYTGPTVEPWPVASDIVCPNTRKLSGSLLTDADDVVPGAPPDSFLFAELSDACLHPELLALTLWSAERYLRPPFRAPPVR</sequence>